<evidence type="ECO:0000256" key="1">
    <source>
        <dbReference type="ARBA" id="ARBA00022722"/>
    </source>
</evidence>
<dbReference type="Pfam" id="PF02739">
    <property type="entry name" value="5_3_exonuc_N"/>
    <property type="match status" value="1"/>
</dbReference>
<dbReference type="SMART" id="SM00279">
    <property type="entry name" value="HhH2"/>
    <property type="match status" value="1"/>
</dbReference>
<evidence type="ECO:0000256" key="3">
    <source>
        <dbReference type="ARBA" id="ARBA00023125"/>
    </source>
</evidence>
<dbReference type="GO" id="GO:0003677">
    <property type="term" value="F:DNA binding"/>
    <property type="evidence" value="ECO:0007669"/>
    <property type="project" value="UniProtKB-KW"/>
</dbReference>
<evidence type="ECO:0000256" key="2">
    <source>
        <dbReference type="ARBA" id="ARBA00022801"/>
    </source>
</evidence>
<dbReference type="Pfam" id="PF01367">
    <property type="entry name" value="5_3_exonuc"/>
    <property type="match status" value="1"/>
</dbReference>
<evidence type="ECO:0000313" key="8">
    <source>
        <dbReference type="Proteomes" id="UP000182945"/>
    </source>
</evidence>
<dbReference type="GO" id="GO:0033567">
    <property type="term" value="P:DNA replication, Okazaki fragment processing"/>
    <property type="evidence" value="ECO:0007669"/>
    <property type="project" value="InterPro"/>
</dbReference>
<keyword evidence="3" id="KW-0238">DNA-binding</keyword>
<dbReference type="InterPro" id="IPR020046">
    <property type="entry name" value="5-3_exonucl_a-hlix_arch_N"/>
</dbReference>
<dbReference type="InterPro" id="IPR036279">
    <property type="entry name" value="5-3_exonuclease_C_sf"/>
</dbReference>
<dbReference type="AlphaFoldDB" id="A0AAC9J2Q7"/>
<dbReference type="GO" id="GO:0008409">
    <property type="term" value="F:5'-3' exonuclease activity"/>
    <property type="evidence" value="ECO:0007669"/>
    <property type="project" value="InterPro"/>
</dbReference>
<evidence type="ECO:0000256" key="4">
    <source>
        <dbReference type="ARBA" id="ARBA00049957"/>
    </source>
</evidence>
<dbReference type="EMBL" id="CP017962">
    <property type="protein sequence ID" value="APC48509.1"/>
    <property type="molecule type" value="Genomic_DNA"/>
</dbReference>
<name>A0AAC9J2Q7_VIRHA</name>
<evidence type="ECO:0000256" key="5">
    <source>
        <dbReference type="ARBA" id="ARBA00050026"/>
    </source>
</evidence>
<reference evidence="7 8" key="1">
    <citation type="submission" date="2016-11" db="EMBL/GenBank/DDBJ databases">
        <title>Complete genome sequencing of Virgibacillus halodenitrificans PDB-F2.</title>
        <authorList>
            <person name="Sun Z."/>
            <person name="Zhou Y."/>
            <person name="Li H."/>
        </authorList>
    </citation>
    <scope>NUCLEOTIDE SEQUENCE [LARGE SCALE GENOMIC DNA]</scope>
    <source>
        <strain evidence="7 8">PDB-F2</strain>
    </source>
</reference>
<gene>
    <name evidence="7" type="ORF">BME96_10130</name>
</gene>
<dbReference type="Proteomes" id="UP000182945">
    <property type="component" value="Chromosome"/>
</dbReference>
<dbReference type="InterPro" id="IPR038969">
    <property type="entry name" value="FEN"/>
</dbReference>
<dbReference type="SMART" id="SM00475">
    <property type="entry name" value="53EXOc"/>
    <property type="match status" value="1"/>
</dbReference>
<keyword evidence="2" id="KW-0378">Hydrolase</keyword>
<dbReference type="SUPFAM" id="SSF88723">
    <property type="entry name" value="PIN domain-like"/>
    <property type="match status" value="1"/>
</dbReference>
<dbReference type="CDD" id="cd09859">
    <property type="entry name" value="PIN_53EXO"/>
    <property type="match status" value="1"/>
</dbReference>
<dbReference type="FunFam" id="1.10.150.20:FF:000003">
    <property type="entry name" value="DNA polymerase I"/>
    <property type="match status" value="1"/>
</dbReference>
<dbReference type="PANTHER" id="PTHR42646:SF2">
    <property type="entry name" value="5'-3' EXONUCLEASE FAMILY PROTEIN"/>
    <property type="match status" value="1"/>
</dbReference>
<dbReference type="InterPro" id="IPR029060">
    <property type="entry name" value="PIN-like_dom_sf"/>
</dbReference>
<proteinExistence type="predicted"/>
<dbReference type="InterPro" id="IPR020045">
    <property type="entry name" value="DNA_polI_H3TH"/>
</dbReference>
<feature type="domain" description="5'-3' exonuclease" evidence="6">
    <location>
        <begin position="4"/>
        <end position="267"/>
    </location>
</feature>
<dbReference type="InterPro" id="IPR002421">
    <property type="entry name" value="5-3_exonuclease"/>
</dbReference>
<accession>A0AAC9J2Q7</accession>
<evidence type="ECO:0000259" key="6">
    <source>
        <dbReference type="SMART" id="SM00475"/>
    </source>
</evidence>
<keyword evidence="1" id="KW-0540">Nuclease</keyword>
<dbReference type="PANTHER" id="PTHR42646">
    <property type="entry name" value="FLAP ENDONUCLEASE XNI"/>
    <property type="match status" value="1"/>
</dbReference>
<dbReference type="SUPFAM" id="SSF47807">
    <property type="entry name" value="5' to 3' exonuclease, C-terminal subdomain"/>
    <property type="match status" value="1"/>
</dbReference>
<organism evidence="7 8">
    <name type="scientific">Virgibacillus halodenitrificans</name>
    <name type="common">Bacillus halodenitrificans</name>
    <dbReference type="NCBI Taxonomy" id="1482"/>
    <lineage>
        <taxon>Bacteria</taxon>
        <taxon>Bacillati</taxon>
        <taxon>Bacillota</taxon>
        <taxon>Bacilli</taxon>
        <taxon>Bacillales</taxon>
        <taxon>Bacillaceae</taxon>
        <taxon>Virgibacillus</taxon>
    </lineage>
</organism>
<comment type="function">
    <text evidence="4">5'-3' exonuclease acting preferentially on double-stranded DNA.</text>
</comment>
<protein>
    <recommendedName>
        <fullName evidence="5">5'-3' exonuclease</fullName>
    </recommendedName>
</protein>
<dbReference type="GO" id="GO:0017108">
    <property type="term" value="F:5'-flap endonuclease activity"/>
    <property type="evidence" value="ECO:0007669"/>
    <property type="project" value="InterPro"/>
</dbReference>
<dbReference type="KEGG" id="vhl:BME96_10130"/>
<sequence length="289" mass="32781">MKMNKNNILLVDGMALLFRGFFATAFRGNFMMTSKGIPTNGVYQFLRYFLDAVQTFEPTHVICCWDMGSKTFRSELYNEYKANRGEPPVELIPQFELVKEVTEAFNMPNIGITNYEADDCIGTLAKAYSEENQVIILTGDQDILQLVDEGISVAIMRKGQGNYEIFDVNNFYDKKGIHPNQIVDLKGLMGDSSDNYPGVKGIGEKTALKLIKEHGTIDAILANIEQLPKGIRAKISDNLDMLHLSRELAEIKCDVPIRCEIEDALWKYDRNIIEQKFSELEFKNLAKLI</sequence>
<keyword evidence="7" id="KW-0255">Endonuclease</keyword>
<dbReference type="Gene3D" id="1.10.150.20">
    <property type="entry name" value="5' to 3' exonuclease, C-terminal subdomain"/>
    <property type="match status" value="1"/>
</dbReference>
<evidence type="ECO:0000313" key="7">
    <source>
        <dbReference type="EMBL" id="APC48509.1"/>
    </source>
</evidence>
<dbReference type="CDD" id="cd09898">
    <property type="entry name" value="H3TH_53EXO"/>
    <property type="match status" value="1"/>
</dbReference>
<dbReference type="InterPro" id="IPR008918">
    <property type="entry name" value="HhH2"/>
</dbReference>
<dbReference type="Gene3D" id="3.40.50.1010">
    <property type="entry name" value="5'-nuclease"/>
    <property type="match status" value="1"/>
</dbReference>